<evidence type="ECO:0000256" key="8">
    <source>
        <dbReference type="ARBA" id="ARBA00023125"/>
    </source>
</evidence>
<sequence length="379" mass="40637">MAEKSGTHITRLTLTNFRNYASVSLDLRPGAVVFTGDNGAGKTNLLEAVSLFTPGRGLRRAPYGEVAREGGDGGFALHAMIDGPEGEVEIGTGMVAGEASRRVRINGAPARSADAMLEWLRVVWLTPAMDALFTGPAGDRRRFLDRLVLAIDASHGQRALDYEKAMRGRNRLLSEGSRDGAWFEAIETQMAETGVAIAAARAELVRLLVAMIEKLPADSPFPQAELALSGDLETQIAALPAVEVEENFRRALAGGRERDRAAGRTLDGPHRSDLQVRHRPKAMPAELCSTGEQKALLVGIVLSHARLTGEMSGIRPILLLDEIAAHLDTGRRAALFSILEELDCQTFMTGTEPALFSALAGRAQFLTVDHGTVGPTQGT</sequence>
<dbReference type="NCBIfam" id="TIGR00611">
    <property type="entry name" value="recf"/>
    <property type="match status" value="1"/>
</dbReference>
<dbReference type="PANTHER" id="PTHR32182">
    <property type="entry name" value="DNA REPLICATION AND REPAIR PROTEIN RECF"/>
    <property type="match status" value="1"/>
</dbReference>
<dbReference type="PROSITE" id="PS00618">
    <property type="entry name" value="RECF_2"/>
    <property type="match status" value="1"/>
</dbReference>
<name>A0ABV7KG35_9HYPH</name>
<evidence type="ECO:0000256" key="7">
    <source>
        <dbReference type="ARBA" id="ARBA00022840"/>
    </source>
</evidence>
<dbReference type="Pfam" id="PF02463">
    <property type="entry name" value="SMC_N"/>
    <property type="match status" value="1"/>
</dbReference>
<dbReference type="InterPro" id="IPR003395">
    <property type="entry name" value="RecF/RecN/SMC_N"/>
</dbReference>
<keyword evidence="6 9" id="KW-0547">Nucleotide-binding</keyword>
<dbReference type="RefSeq" id="WP_378224317.1">
    <property type="nucleotide sequence ID" value="NZ_JBHRTK010000028.1"/>
</dbReference>
<keyword evidence="9 10" id="KW-0227">DNA damage</keyword>
<accession>A0ABV7KG35</accession>
<evidence type="ECO:0000256" key="6">
    <source>
        <dbReference type="ARBA" id="ARBA00022741"/>
    </source>
</evidence>
<comment type="subcellular location">
    <subcellularLocation>
        <location evidence="1 9 10">Cytoplasm</location>
    </subcellularLocation>
</comment>
<dbReference type="SUPFAM" id="SSF52540">
    <property type="entry name" value="P-loop containing nucleoside triphosphate hydrolases"/>
    <property type="match status" value="1"/>
</dbReference>
<dbReference type="InterPro" id="IPR042174">
    <property type="entry name" value="RecF_2"/>
</dbReference>
<comment type="caution">
    <text evidence="12">The sequence shown here is derived from an EMBL/GenBank/DDBJ whole genome shotgun (WGS) entry which is preliminary data.</text>
</comment>
<dbReference type="InterPro" id="IPR003593">
    <property type="entry name" value="AAA+_ATPase"/>
</dbReference>
<reference evidence="13" key="1">
    <citation type="journal article" date="2019" name="Int. J. Syst. Evol. Microbiol.">
        <title>The Global Catalogue of Microorganisms (GCM) 10K type strain sequencing project: providing services to taxonomists for standard genome sequencing and annotation.</title>
        <authorList>
            <consortium name="The Broad Institute Genomics Platform"/>
            <consortium name="The Broad Institute Genome Sequencing Center for Infectious Disease"/>
            <person name="Wu L."/>
            <person name="Ma J."/>
        </authorList>
    </citation>
    <scope>NUCLEOTIDE SEQUENCE [LARGE SCALE GENOMIC DNA]</scope>
    <source>
        <strain evidence="13">KCTC 52165</strain>
    </source>
</reference>
<protein>
    <recommendedName>
        <fullName evidence="3 9">DNA replication and repair protein RecF</fullName>
    </recommendedName>
</protein>
<evidence type="ECO:0000256" key="10">
    <source>
        <dbReference type="RuleBase" id="RU000578"/>
    </source>
</evidence>
<evidence type="ECO:0000259" key="11">
    <source>
        <dbReference type="SMART" id="SM00382"/>
    </source>
</evidence>
<evidence type="ECO:0000313" key="13">
    <source>
        <dbReference type="Proteomes" id="UP001595583"/>
    </source>
</evidence>
<keyword evidence="13" id="KW-1185">Reference proteome</keyword>
<dbReference type="HAMAP" id="MF_00365">
    <property type="entry name" value="RecF"/>
    <property type="match status" value="1"/>
</dbReference>
<keyword evidence="8 9" id="KW-0238">DNA-binding</keyword>
<feature type="domain" description="AAA+ ATPase" evidence="11">
    <location>
        <begin position="28"/>
        <end position="369"/>
    </location>
</feature>
<evidence type="ECO:0000256" key="9">
    <source>
        <dbReference type="HAMAP-Rule" id="MF_00365"/>
    </source>
</evidence>
<keyword evidence="5 9" id="KW-0235">DNA replication</keyword>
<keyword evidence="9 10" id="KW-0234">DNA repair</keyword>
<dbReference type="InterPro" id="IPR027417">
    <property type="entry name" value="P-loop_NTPase"/>
</dbReference>
<gene>
    <name evidence="9 12" type="primary">recF</name>
    <name evidence="12" type="ORF">ACFOHJ_20915</name>
</gene>
<comment type="similarity">
    <text evidence="2 9 10">Belongs to the RecF family.</text>
</comment>
<dbReference type="SMART" id="SM00382">
    <property type="entry name" value="AAA"/>
    <property type="match status" value="1"/>
</dbReference>
<dbReference type="PROSITE" id="PS00617">
    <property type="entry name" value="RECF_1"/>
    <property type="match status" value="1"/>
</dbReference>
<evidence type="ECO:0000256" key="2">
    <source>
        <dbReference type="ARBA" id="ARBA00008016"/>
    </source>
</evidence>
<evidence type="ECO:0000256" key="4">
    <source>
        <dbReference type="ARBA" id="ARBA00022490"/>
    </source>
</evidence>
<organism evidence="12 13">
    <name type="scientific">Aquamicrobium soli</name>
    <dbReference type="NCBI Taxonomy" id="1811518"/>
    <lineage>
        <taxon>Bacteria</taxon>
        <taxon>Pseudomonadati</taxon>
        <taxon>Pseudomonadota</taxon>
        <taxon>Alphaproteobacteria</taxon>
        <taxon>Hyphomicrobiales</taxon>
        <taxon>Phyllobacteriaceae</taxon>
        <taxon>Aquamicrobium</taxon>
    </lineage>
</organism>
<evidence type="ECO:0000256" key="5">
    <source>
        <dbReference type="ARBA" id="ARBA00022705"/>
    </source>
</evidence>
<dbReference type="InterPro" id="IPR001238">
    <property type="entry name" value="DNA-binding_RecF"/>
</dbReference>
<proteinExistence type="inferred from homology"/>
<dbReference type="EMBL" id="JBHRTK010000028">
    <property type="protein sequence ID" value="MFC3208687.1"/>
    <property type="molecule type" value="Genomic_DNA"/>
</dbReference>
<keyword evidence="9 10" id="KW-0742">SOS response</keyword>
<evidence type="ECO:0000256" key="3">
    <source>
        <dbReference type="ARBA" id="ARBA00020170"/>
    </source>
</evidence>
<dbReference type="Gene3D" id="3.40.50.300">
    <property type="entry name" value="P-loop containing nucleotide triphosphate hydrolases"/>
    <property type="match status" value="1"/>
</dbReference>
<evidence type="ECO:0000256" key="1">
    <source>
        <dbReference type="ARBA" id="ARBA00004496"/>
    </source>
</evidence>
<dbReference type="Proteomes" id="UP001595583">
    <property type="component" value="Unassembled WGS sequence"/>
</dbReference>
<dbReference type="PANTHER" id="PTHR32182:SF0">
    <property type="entry name" value="DNA REPLICATION AND REPAIR PROTEIN RECF"/>
    <property type="match status" value="1"/>
</dbReference>
<dbReference type="InterPro" id="IPR018078">
    <property type="entry name" value="DNA-binding_RecF_CS"/>
</dbReference>
<feature type="binding site" evidence="9">
    <location>
        <begin position="36"/>
        <end position="43"/>
    </location>
    <ligand>
        <name>ATP</name>
        <dbReference type="ChEBI" id="CHEBI:30616"/>
    </ligand>
</feature>
<evidence type="ECO:0000313" key="12">
    <source>
        <dbReference type="EMBL" id="MFC3208687.1"/>
    </source>
</evidence>
<dbReference type="Gene3D" id="1.20.1050.90">
    <property type="entry name" value="RecF/RecN/SMC, N-terminal domain"/>
    <property type="match status" value="1"/>
</dbReference>
<keyword evidence="4 9" id="KW-0963">Cytoplasm</keyword>
<keyword evidence="7 9" id="KW-0067">ATP-binding</keyword>
<comment type="function">
    <text evidence="9 10">The RecF protein is involved in DNA metabolism; it is required for DNA replication and normal SOS inducibility. RecF binds preferentially to single-stranded, linear DNA. It also seems to bind ATP.</text>
</comment>